<dbReference type="AlphaFoldDB" id="A0A4C1VX03"/>
<accession>A0A4C1VX03</accession>
<dbReference type="EMBL" id="BGZK01000419">
    <property type="protein sequence ID" value="GBP42464.1"/>
    <property type="molecule type" value="Genomic_DNA"/>
</dbReference>
<evidence type="ECO:0000313" key="2">
    <source>
        <dbReference type="Proteomes" id="UP000299102"/>
    </source>
</evidence>
<dbReference type="Pfam" id="PF07294">
    <property type="entry name" value="Fibroin_P25"/>
    <property type="match status" value="2"/>
</dbReference>
<dbReference type="Proteomes" id="UP000299102">
    <property type="component" value="Unassembled WGS sequence"/>
</dbReference>
<reference evidence="1 2" key="1">
    <citation type="journal article" date="2019" name="Commun. Biol.">
        <title>The bagworm genome reveals a unique fibroin gene that provides high tensile strength.</title>
        <authorList>
            <person name="Kono N."/>
            <person name="Nakamura H."/>
            <person name="Ohtoshi R."/>
            <person name="Tomita M."/>
            <person name="Numata K."/>
            <person name="Arakawa K."/>
        </authorList>
    </citation>
    <scope>NUCLEOTIDE SEQUENCE [LARGE SCALE GENOMIC DNA]</scope>
</reference>
<dbReference type="GO" id="GO:0005198">
    <property type="term" value="F:structural molecule activity"/>
    <property type="evidence" value="ECO:0007669"/>
    <property type="project" value="InterPro"/>
</dbReference>
<name>A0A4C1VX03_EUMVA</name>
<protein>
    <submittedName>
        <fullName evidence="1">Fibrohexamerin</fullName>
    </submittedName>
</protein>
<gene>
    <name evidence="1" type="primary">P25</name>
    <name evidence="1" type="ORF">EVAR_29267_1</name>
</gene>
<sequence length="475" mass="53005">MRDVRERSSLKEDVVTRVERGPNVFRPCPHMDVNCIGKYFLSSGQCSQPAGRVPDPLKLSFQSIYLPGFNASLLQEDLTLKGINGDIVEFYINQETDRAVLAFRVKDFDTETKKCHFTYLSPGREPITATTTLVEEKDSAFVATASFTVVFEGTRPLNLRHSFAHASVEVLPTITIGIEPLTVKDLGYQAMFSGIFSDLAKAYREAFLSAAPNYSNIFIQNTLCDFVKESFSNSLIPPSAYFPSNRYLIPSQEAGSAVVTVLGLLMSLGSDPDVFRPCPHMDVNCIRNHFLSSGLCSPPVGRVPDSLRRSFQSVYLPRFNATLLLEDLTLKGVTGDIVEFYINRKTDRAVLAFRVKDFDVETMKGHYTFLLPAREPITATTTIMENKGTVLFTVLFEGTQPLDLRHSFAHATVEVVPKLTIGTEPLAVKDPGYKTMFNEVFSDLAKAYREGYLSVAPNYSNVFIQYTLCDFGIRD</sequence>
<dbReference type="OrthoDB" id="7446189at2759"/>
<dbReference type="InterPro" id="IPR009911">
    <property type="entry name" value="Fibroin_P25"/>
</dbReference>
<organism evidence="1 2">
    <name type="scientific">Eumeta variegata</name>
    <name type="common">Bagworm moth</name>
    <name type="synonym">Eumeta japonica</name>
    <dbReference type="NCBI Taxonomy" id="151549"/>
    <lineage>
        <taxon>Eukaryota</taxon>
        <taxon>Metazoa</taxon>
        <taxon>Ecdysozoa</taxon>
        <taxon>Arthropoda</taxon>
        <taxon>Hexapoda</taxon>
        <taxon>Insecta</taxon>
        <taxon>Pterygota</taxon>
        <taxon>Neoptera</taxon>
        <taxon>Endopterygota</taxon>
        <taxon>Lepidoptera</taxon>
        <taxon>Glossata</taxon>
        <taxon>Ditrysia</taxon>
        <taxon>Tineoidea</taxon>
        <taxon>Psychidae</taxon>
        <taxon>Oiketicinae</taxon>
        <taxon>Eumeta</taxon>
    </lineage>
</organism>
<proteinExistence type="predicted"/>
<comment type="caution">
    <text evidence="1">The sequence shown here is derived from an EMBL/GenBank/DDBJ whole genome shotgun (WGS) entry which is preliminary data.</text>
</comment>
<dbReference type="GO" id="GO:0005576">
    <property type="term" value="C:extracellular region"/>
    <property type="evidence" value="ECO:0007669"/>
    <property type="project" value="InterPro"/>
</dbReference>
<keyword evidence="2" id="KW-1185">Reference proteome</keyword>
<evidence type="ECO:0000313" key="1">
    <source>
        <dbReference type="EMBL" id="GBP42464.1"/>
    </source>
</evidence>